<dbReference type="Proteomes" id="UP000051451">
    <property type="component" value="Unassembled WGS sequence"/>
</dbReference>
<dbReference type="InterPro" id="IPR021145">
    <property type="entry name" value="Portal_protein_SPP1_Gp6-like"/>
</dbReference>
<gene>
    <name evidence="2" type="ORF">FC89_GL000291</name>
</gene>
<keyword evidence="3" id="KW-1185">Reference proteome</keyword>
<comment type="caution">
    <text evidence="2">The sequence shown here is derived from an EMBL/GenBank/DDBJ whole genome shotgun (WGS) entry which is preliminary data.</text>
</comment>
<dbReference type="GeneID" id="98318349"/>
<evidence type="ECO:0000313" key="3">
    <source>
        <dbReference type="Proteomes" id="UP000051451"/>
    </source>
</evidence>
<proteinExistence type="predicted"/>
<feature type="region of interest" description="Disordered" evidence="1">
    <location>
        <begin position="458"/>
        <end position="498"/>
    </location>
</feature>
<dbReference type="STRING" id="1423750.FC89_GL000291"/>
<dbReference type="PATRIC" id="fig|1423750.3.peg.299"/>
<name>A0A0R1VW42_9LACO</name>
<dbReference type="Pfam" id="PF05133">
    <property type="entry name" value="SPP1_portal"/>
    <property type="match status" value="1"/>
</dbReference>
<protein>
    <submittedName>
        <fullName evidence="2">SPP1 family phage portal protein</fullName>
    </submittedName>
</protein>
<evidence type="ECO:0000313" key="2">
    <source>
        <dbReference type="EMBL" id="KRM06982.1"/>
    </source>
</evidence>
<dbReference type="RefSeq" id="WP_235804370.1">
    <property type="nucleotide sequence ID" value="NZ_AZGB01000009.1"/>
</dbReference>
<sequence>MIKIDSISLLNWGKDRSSDVAVDPELLGDINNPNFDAINYAINAQQQRIERFDLLEDYYQGNQTIVQRQLSNTLGKANQKVLANHAKYITDMNVGFTTGNPLSIAAAEGKNIKPIQESFDEMDVDSHNTELEKDLSVLGSAYELLYIKKTDAENTEMAIQKLDPRRTVLVTDDTVDHNPLFGIYYFPKLDLLGNPNGYLITVYTQKSIIAYRTKIGYGLSDTNIVDGYPQTTPHFFGDVPVVSYQNNEEKQGDFEQAISLIDAYNELQSDRITDKRNFVDAILVLFGFTLDDENSIDKAHSVIQAPPKTGDNAADVEWLTKSFDESQMQTLADSIKNDILQMTYVPNLLDQNFSSNASGVAIKYKLFGLYQLLATKERYLAKGIRRRMQLMQNVLTLKGQQCDANGAIIHINPNIPVDMSSIIGDIKNADGVIPQKVALSWLPGQNDPDEMIKELNQEKQENIQQQQQALDGDAPTEGKTVDDNGNVVDKQQKSDDQS</sequence>
<dbReference type="AlphaFoldDB" id="A0A0R1VW42"/>
<reference evidence="2 3" key="1">
    <citation type="journal article" date="2015" name="Genome Announc.">
        <title>Expanding the biotechnology potential of lactobacilli through comparative genomics of 213 strains and associated genera.</title>
        <authorList>
            <person name="Sun Z."/>
            <person name="Harris H.M."/>
            <person name="McCann A."/>
            <person name="Guo C."/>
            <person name="Argimon S."/>
            <person name="Zhang W."/>
            <person name="Yang X."/>
            <person name="Jeffery I.B."/>
            <person name="Cooney J.C."/>
            <person name="Kagawa T.F."/>
            <person name="Liu W."/>
            <person name="Song Y."/>
            <person name="Salvetti E."/>
            <person name="Wrobel A."/>
            <person name="Rasinkangas P."/>
            <person name="Parkhill J."/>
            <person name="Rea M.C."/>
            <person name="O'Sullivan O."/>
            <person name="Ritari J."/>
            <person name="Douillard F.P."/>
            <person name="Paul Ross R."/>
            <person name="Yang R."/>
            <person name="Briner A.E."/>
            <person name="Felis G.E."/>
            <person name="de Vos W.M."/>
            <person name="Barrangou R."/>
            <person name="Klaenhammer T.R."/>
            <person name="Caufield P.W."/>
            <person name="Cui Y."/>
            <person name="Zhang H."/>
            <person name="O'Toole P.W."/>
        </authorList>
    </citation>
    <scope>NUCLEOTIDE SEQUENCE [LARGE SCALE GENOMIC DNA]</scope>
    <source>
        <strain evidence="2 3">DSM 18630</strain>
    </source>
</reference>
<dbReference type="NCBIfam" id="TIGR01538">
    <property type="entry name" value="portal_SPP1"/>
    <property type="match status" value="1"/>
</dbReference>
<dbReference type="InterPro" id="IPR006428">
    <property type="entry name" value="Portal_SPP1-type"/>
</dbReference>
<dbReference type="EMBL" id="AZGB01000009">
    <property type="protein sequence ID" value="KRM06982.1"/>
    <property type="molecule type" value="Genomic_DNA"/>
</dbReference>
<evidence type="ECO:0000256" key="1">
    <source>
        <dbReference type="SAM" id="MobiDB-lite"/>
    </source>
</evidence>
<accession>A0A0R1VW42</accession>
<organism evidence="2 3">
    <name type="scientific">Liquorilactobacillus ghanensis DSM 18630</name>
    <dbReference type="NCBI Taxonomy" id="1423750"/>
    <lineage>
        <taxon>Bacteria</taxon>
        <taxon>Bacillati</taxon>
        <taxon>Bacillota</taxon>
        <taxon>Bacilli</taxon>
        <taxon>Lactobacillales</taxon>
        <taxon>Lactobacillaceae</taxon>
        <taxon>Liquorilactobacillus</taxon>
    </lineage>
</organism>